<comment type="caution">
    <text evidence="1">The sequence shown here is derived from an EMBL/GenBank/DDBJ whole genome shotgun (WGS) entry which is preliminary data.</text>
</comment>
<dbReference type="OrthoDB" id="9790372at2"/>
<dbReference type="Pfam" id="PF02620">
    <property type="entry name" value="YceD"/>
    <property type="match status" value="1"/>
</dbReference>
<evidence type="ECO:0000313" key="2">
    <source>
        <dbReference type="Proteomes" id="UP000052015"/>
    </source>
</evidence>
<dbReference type="PANTHER" id="PTHR34374:SF1">
    <property type="entry name" value="LARGE RIBOSOMAL RNA SUBUNIT ACCUMULATION PROTEIN YCED HOMOLOG 1, CHLOROPLASTIC"/>
    <property type="match status" value="1"/>
</dbReference>
<dbReference type="RefSeq" id="WP_057978012.1">
    <property type="nucleotide sequence ID" value="NZ_LKHP01000005.1"/>
</dbReference>
<proteinExistence type="predicted"/>
<name>A0A0R3JTT0_CALMK</name>
<sequence>MFLDVSELIRKKTSQKSFDVLFKIDKFQRDDMMVVFRTPIHFKGIAHYDGQIIIVRAKVETMIETICSRCLKPVDYPLEFDFEETFSKQQGEDIYPIIEDRIELDDAIFDNLILSLPLRVLCNENCKGLCPICGQDLNQGQCDCHSDSIDPRLETLKQFFKGD</sequence>
<keyword evidence="2" id="KW-1185">Reference proteome</keyword>
<dbReference type="STRING" id="908809.ABG79_01137"/>
<protein>
    <recommendedName>
        <fullName evidence="3">Large ribosomal RNA subunit accumulation protein YceD</fullName>
    </recommendedName>
</protein>
<accession>A0A0R3JTT0</accession>
<dbReference type="AlphaFoldDB" id="A0A0R3JTT0"/>
<dbReference type="Proteomes" id="UP000052015">
    <property type="component" value="Unassembled WGS sequence"/>
</dbReference>
<organism evidence="1 2">
    <name type="scientific">Caloramator mitchellensis</name>
    <dbReference type="NCBI Taxonomy" id="908809"/>
    <lineage>
        <taxon>Bacteria</taxon>
        <taxon>Bacillati</taxon>
        <taxon>Bacillota</taxon>
        <taxon>Clostridia</taxon>
        <taxon>Eubacteriales</taxon>
        <taxon>Clostridiaceae</taxon>
        <taxon>Caloramator</taxon>
    </lineage>
</organism>
<reference evidence="1 2" key="1">
    <citation type="submission" date="2015-09" db="EMBL/GenBank/DDBJ databases">
        <title>Draft genome sequence of a Caloramator mitchellensis, a moderate thermophile from the Great Artesian Basin of Australia.</title>
        <authorList>
            <person name="Patel B.K."/>
        </authorList>
    </citation>
    <scope>NUCLEOTIDE SEQUENCE [LARGE SCALE GENOMIC DNA]</scope>
    <source>
        <strain evidence="1 2">VF08</strain>
    </source>
</reference>
<evidence type="ECO:0008006" key="3">
    <source>
        <dbReference type="Google" id="ProtNLM"/>
    </source>
</evidence>
<dbReference type="EMBL" id="LKHP01000005">
    <property type="protein sequence ID" value="KRQ86947.1"/>
    <property type="molecule type" value="Genomic_DNA"/>
</dbReference>
<gene>
    <name evidence="1" type="ORF">ABG79_01137</name>
</gene>
<dbReference type="PANTHER" id="PTHR34374">
    <property type="entry name" value="LARGE RIBOSOMAL RNA SUBUNIT ACCUMULATION PROTEIN YCED HOMOLOG 1, CHLOROPLASTIC"/>
    <property type="match status" value="1"/>
</dbReference>
<evidence type="ECO:0000313" key="1">
    <source>
        <dbReference type="EMBL" id="KRQ86947.1"/>
    </source>
</evidence>
<dbReference type="InterPro" id="IPR003772">
    <property type="entry name" value="YceD"/>
</dbReference>